<reference evidence="2 3" key="1">
    <citation type="journal article" date="2021" name="ISME Commun">
        <title>Automated analysis of genomic sequences facilitates high-throughput and comprehensive description of bacteria.</title>
        <authorList>
            <person name="Hitch T.C.A."/>
        </authorList>
    </citation>
    <scope>NUCLEOTIDE SEQUENCE [LARGE SCALE GENOMIC DNA]</scope>
    <source>
        <strain evidence="2 3">Sanger_03</strain>
    </source>
</reference>
<comment type="caution">
    <text evidence="2">The sequence shown here is derived from an EMBL/GenBank/DDBJ whole genome shotgun (WGS) entry which is preliminary data.</text>
</comment>
<dbReference type="Pfam" id="PF14192">
    <property type="entry name" value="DUF4314"/>
    <property type="match status" value="1"/>
</dbReference>
<evidence type="ECO:0000259" key="1">
    <source>
        <dbReference type="Pfam" id="PF14192"/>
    </source>
</evidence>
<organism evidence="2 3">
    <name type="scientific">Dorea acetigenes</name>
    <dbReference type="NCBI Taxonomy" id="2981787"/>
    <lineage>
        <taxon>Bacteria</taxon>
        <taxon>Bacillati</taxon>
        <taxon>Bacillota</taxon>
        <taxon>Clostridia</taxon>
        <taxon>Lachnospirales</taxon>
        <taxon>Lachnospiraceae</taxon>
        <taxon>Dorea</taxon>
    </lineage>
</organism>
<dbReference type="RefSeq" id="WP_158369098.1">
    <property type="nucleotide sequence ID" value="NZ_JAOQJU010000004.1"/>
</dbReference>
<evidence type="ECO:0000313" key="3">
    <source>
        <dbReference type="Proteomes" id="UP001652431"/>
    </source>
</evidence>
<keyword evidence="3" id="KW-1185">Reference proteome</keyword>
<feature type="domain" description="DUF4314" evidence="1">
    <location>
        <begin position="7"/>
        <end position="74"/>
    </location>
</feature>
<dbReference type="Proteomes" id="UP001652431">
    <property type="component" value="Unassembled WGS sequence"/>
</dbReference>
<name>A0ABT2RL07_9FIRM</name>
<dbReference type="InterPro" id="IPR025463">
    <property type="entry name" value="DUF4314"/>
</dbReference>
<protein>
    <submittedName>
        <fullName evidence="2">DUF4314 domain-containing protein</fullName>
    </submittedName>
</protein>
<gene>
    <name evidence="2" type="ORF">OCV99_05890</name>
</gene>
<evidence type="ECO:0000313" key="2">
    <source>
        <dbReference type="EMBL" id="MCU6686093.1"/>
    </source>
</evidence>
<dbReference type="EMBL" id="JAOQJU010000004">
    <property type="protein sequence ID" value="MCU6686093.1"/>
    <property type="molecule type" value="Genomic_DNA"/>
</dbReference>
<accession>A0ABT2RL07</accession>
<proteinExistence type="predicted"/>
<sequence length="74" mass="8354">MQEFPNKQTIERLRKTYPAGTRVELVSMNDPYTKLMPGEQGTVQFIDDIGTIFVNWDCGSGLGVAYGEDIIRKI</sequence>